<comment type="subunit">
    <text evidence="8">Component of the lipopolysaccharide transport and assembly complex. The LptBFG transporter is composed of two ATP-binding proteins (LptB) and two transmembrane proteins (LptF and LptG).</text>
</comment>
<reference evidence="10" key="1">
    <citation type="submission" date="2023-07" db="EMBL/GenBank/DDBJ databases">
        <title>Genome content predicts the carbon catabolic preferences of heterotrophic bacteria.</title>
        <authorList>
            <person name="Gralka M."/>
        </authorList>
    </citation>
    <scope>NUCLEOTIDE SEQUENCE</scope>
    <source>
        <strain evidence="11">5G01</strain>
        <strain evidence="10">I2M16</strain>
    </source>
</reference>
<dbReference type="GO" id="GO:0055085">
    <property type="term" value="P:transmembrane transport"/>
    <property type="evidence" value="ECO:0007669"/>
    <property type="project" value="InterPro"/>
</dbReference>
<dbReference type="InterPro" id="IPR030923">
    <property type="entry name" value="LptG"/>
</dbReference>
<keyword evidence="13" id="KW-1185">Reference proteome</keyword>
<sequence length="354" mass="38788">MFTRLDRYVAAQVLSAVFVILLVVVGLDIIFEFVDQTEDLNDTYQIGDLLYYLGLRIPSQLYEFMPLASLIGALVGLGMLASHSELTVMRAAGISISRIVISVLKPALLLAVAALLLGEFVVPKTEQIAESSRALAQSGGKALQSKHGIWHRQDNQFIHINAVDLEGTIFGITRFDFDESNRLISTSFAEQGRFTGDGWDLKNIQRTRLFEDHTEVDEQLTEHWVSGLTPTLLSVIVVEPVDLSISGLWAYTRYLGEQGLNATQYKLAFWSKVLQPAGILALVLVAISFVFGPLRSVTVGQRVIAGVVVGLIFKFSQDLLSPASAILGFTPLLASLIPILICFAVGLLLLRRAS</sequence>
<evidence type="ECO:0000256" key="8">
    <source>
        <dbReference type="ARBA" id="ARBA00026081"/>
    </source>
</evidence>
<evidence type="ECO:0000256" key="3">
    <source>
        <dbReference type="ARBA" id="ARBA00007725"/>
    </source>
</evidence>
<dbReference type="EMBL" id="JAUYVO010000007">
    <property type="protein sequence ID" value="MDP2523139.1"/>
    <property type="molecule type" value="Genomic_DNA"/>
</dbReference>
<feature type="transmembrane region" description="Helical" evidence="9">
    <location>
        <begin position="273"/>
        <end position="291"/>
    </location>
</feature>
<comment type="subcellular location">
    <subcellularLocation>
        <location evidence="2">Cell membrane</location>
        <topology evidence="2">Multi-pass membrane protein</topology>
    </subcellularLocation>
</comment>
<evidence type="ECO:0000313" key="12">
    <source>
        <dbReference type="Proteomes" id="UP001169862"/>
    </source>
</evidence>
<keyword evidence="6 9" id="KW-1133">Transmembrane helix</keyword>
<dbReference type="PANTHER" id="PTHR33529">
    <property type="entry name" value="SLR0882 PROTEIN-RELATED"/>
    <property type="match status" value="1"/>
</dbReference>
<evidence type="ECO:0000256" key="6">
    <source>
        <dbReference type="ARBA" id="ARBA00022989"/>
    </source>
</evidence>
<keyword evidence="4" id="KW-1003">Cell membrane</keyword>
<evidence type="ECO:0000256" key="4">
    <source>
        <dbReference type="ARBA" id="ARBA00022475"/>
    </source>
</evidence>
<feature type="transmembrane region" description="Helical" evidence="9">
    <location>
        <begin position="103"/>
        <end position="122"/>
    </location>
</feature>
<evidence type="ECO:0000313" key="13">
    <source>
        <dbReference type="Proteomes" id="UP001177341"/>
    </source>
</evidence>
<dbReference type="Pfam" id="PF03739">
    <property type="entry name" value="LptF_LptG"/>
    <property type="match status" value="1"/>
</dbReference>
<proteinExistence type="inferred from homology"/>
<feature type="transmembrane region" description="Helical" evidence="9">
    <location>
        <begin position="326"/>
        <end position="350"/>
    </location>
</feature>
<dbReference type="Proteomes" id="UP001177341">
    <property type="component" value="Unassembled WGS sequence"/>
</dbReference>
<dbReference type="InterPro" id="IPR005495">
    <property type="entry name" value="LptG/LptF_permease"/>
</dbReference>
<dbReference type="Proteomes" id="UP001169862">
    <property type="component" value="Unassembled WGS sequence"/>
</dbReference>
<comment type="caution">
    <text evidence="10">The sequence shown here is derived from an EMBL/GenBank/DDBJ whole genome shotgun (WGS) entry which is preliminary data.</text>
</comment>
<evidence type="ECO:0000256" key="9">
    <source>
        <dbReference type="SAM" id="Phobius"/>
    </source>
</evidence>
<dbReference type="NCBIfam" id="TIGR04408">
    <property type="entry name" value="LptG_lptG"/>
    <property type="match status" value="1"/>
</dbReference>
<dbReference type="GO" id="GO:0043190">
    <property type="term" value="C:ATP-binding cassette (ABC) transporter complex"/>
    <property type="evidence" value="ECO:0007669"/>
    <property type="project" value="InterPro"/>
</dbReference>
<comment type="function">
    <text evidence="1">Part of the ABC transporter complex LptBFG involved in the translocation of lipopolysaccharide (LPS) from the inner membrane to the outer membrane.</text>
</comment>
<accession>A0AAW7XNA0</accession>
<evidence type="ECO:0000256" key="5">
    <source>
        <dbReference type="ARBA" id="ARBA00022692"/>
    </source>
</evidence>
<evidence type="ECO:0000256" key="7">
    <source>
        <dbReference type="ARBA" id="ARBA00023136"/>
    </source>
</evidence>
<dbReference type="RefSeq" id="WP_075173828.1">
    <property type="nucleotide sequence ID" value="NZ_CAXHZV010000016.1"/>
</dbReference>
<dbReference type="GeneID" id="89457259"/>
<gene>
    <name evidence="10" type="primary">lptG</name>
    <name evidence="10" type="ORF">Q4490_11945</name>
    <name evidence="11" type="ORF">Q8W30_11210</name>
</gene>
<dbReference type="AlphaFoldDB" id="A0AAW7XNA0"/>
<evidence type="ECO:0000256" key="2">
    <source>
        <dbReference type="ARBA" id="ARBA00004651"/>
    </source>
</evidence>
<protein>
    <submittedName>
        <fullName evidence="10">LPS export ABC transporter permease LptG</fullName>
    </submittedName>
</protein>
<keyword evidence="5 9" id="KW-0812">Transmembrane</keyword>
<organism evidence="10 12">
    <name type="scientific">Neptunomonas phycophila</name>
    <dbReference type="NCBI Taxonomy" id="1572645"/>
    <lineage>
        <taxon>Bacteria</taxon>
        <taxon>Pseudomonadati</taxon>
        <taxon>Pseudomonadota</taxon>
        <taxon>Gammaproteobacteria</taxon>
        <taxon>Oceanospirillales</taxon>
        <taxon>Oceanospirillaceae</taxon>
        <taxon>Neptunomonas</taxon>
    </lineage>
</organism>
<comment type="similarity">
    <text evidence="3">Belongs to the LptF/LptG family.</text>
</comment>
<feature type="transmembrane region" description="Helical" evidence="9">
    <location>
        <begin position="9"/>
        <end position="31"/>
    </location>
</feature>
<dbReference type="PANTHER" id="PTHR33529:SF2">
    <property type="entry name" value="LIPOPOLYSACCHARIDE EXPORT SYSTEM PERMEASE PROTEIN LPTG"/>
    <property type="match status" value="1"/>
</dbReference>
<evidence type="ECO:0000256" key="1">
    <source>
        <dbReference type="ARBA" id="ARBA00002265"/>
    </source>
</evidence>
<name>A0AAW7XNA0_9GAMM</name>
<evidence type="ECO:0000313" key="11">
    <source>
        <dbReference type="EMBL" id="MDP2523139.1"/>
    </source>
</evidence>
<dbReference type="GO" id="GO:0015920">
    <property type="term" value="P:lipopolysaccharide transport"/>
    <property type="evidence" value="ECO:0007669"/>
    <property type="project" value="TreeGrafter"/>
</dbReference>
<dbReference type="EMBL" id="JAUOPG010000007">
    <property type="protein sequence ID" value="MDO6454275.1"/>
    <property type="molecule type" value="Genomic_DNA"/>
</dbReference>
<keyword evidence="7 9" id="KW-0472">Membrane</keyword>
<evidence type="ECO:0000313" key="10">
    <source>
        <dbReference type="EMBL" id="MDO6454275.1"/>
    </source>
</evidence>
<feature type="transmembrane region" description="Helical" evidence="9">
    <location>
        <begin position="64"/>
        <end position="82"/>
    </location>
</feature>